<protein>
    <submittedName>
        <fullName evidence="1">Uncharacterized protein</fullName>
    </submittedName>
</protein>
<accession>A3VH35</accession>
<dbReference type="STRING" id="314271.RB2654_14930"/>
<dbReference type="AlphaFoldDB" id="A3VH35"/>
<gene>
    <name evidence="1" type="ORF">RB2654_14930</name>
</gene>
<organism evidence="1 2">
    <name type="scientific">Maritimibacter alkaliphilus HTCC2654</name>
    <dbReference type="NCBI Taxonomy" id="314271"/>
    <lineage>
        <taxon>Bacteria</taxon>
        <taxon>Pseudomonadati</taxon>
        <taxon>Pseudomonadota</taxon>
        <taxon>Alphaproteobacteria</taxon>
        <taxon>Rhodobacterales</taxon>
        <taxon>Roseobacteraceae</taxon>
        <taxon>Maritimibacter</taxon>
    </lineage>
</organism>
<dbReference type="HOGENOM" id="CLU_2862524_0_0_5"/>
<dbReference type="Proteomes" id="UP000002931">
    <property type="component" value="Unassembled WGS sequence"/>
</dbReference>
<proteinExistence type="predicted"/>
<evidence type="ECO:0000313" key="1">
    <source>
        <dbReference type="EMBL" id="EAQ12590.1"/>
    </source>
</evidence>
<name>A3VH35_9RHOB</name>
<sequence length="64" mass="7224">MPANYYVADEPHTPEALAALPADIPYSDLLVYTEPEDIGFCYHYRRDGKIYPLTNADGYPVCVQ</sequence>
<dbReference type="EMBL" id="AAMT01000008">
    <property type="protein sequence ID" value="EAQ12590.1"/>
    <property type="molecule type" value="Genomic_DNA"/>
</dbReference>
<comment type="caution">
    <text evidence="1">The sequence shown here is derived from an EMBL/GenBank/DDBJ whole genome shotgun (WGS) entry which is preliminary data.</text>
</comment>
<keyword evidence="2" id="KW-1185">Reference proteome</keyword>
<evidence type="ECO:0000313" key="2">
    <source>
        <dbReference type="Proteomes" id="UP000002931"/>
    </source>
</evidence>
<reference evidence="1 2" key="1">
    <citation type="journal article" date="2010" name="J. Bacteriol.">
        <title>Genome sequences of Pelagibaca bermudensis HTCC2601T and Maritimibacter alkaliphilus HTCC2654T, the type strains of two marine Roseobacter genera.</title>
        <authorList>
            <person name="Thrash J.C."/>
            <person name="Cho J.C."/>
            <person name="Ferriera S."/>
            <person name="Johnson J."/>
            <person name="Vergin K.L."/>
            <person name="Giovannoni S.J."/>
        </authorList>
    </citation>
    <scope>NUCLEOTIDE SEQUENCE [LARGE SCALE GENOMIC DNA]</scope>
    <source>
        <strain evidence="1 2">HTCC2654</strain>
    </source>
</reference>